<dbReference type="Gene3D" id="3.90.1150.10">
    <property type="entry name" value="Aspartate Aminotransferase, domain 1"/>
    <property type="match status" value="1"/>
</dbReference>
<keyword evidence="3" id="KW-0663">Pyridoxal phosphate</keyword>
<dbReference type="EMBL" id="CP053085">
    <property type="protein sequence ID" value="QJR35696.1"/>
    <property type="molecule type" value="Genomic_DNA"/>
</dbReference>
<evidence type="ECO:0000313" key="6">
    <source>
        <dbReference type="Proteomes" id="UP000500938"/>
    </source>
</evidence>
<dbReference type="RefSeq" id="WP_171225127.1">
    <property type="nucleotide sequence ID" value="NZ_CP053085.1"/>
</dbReference>
<dbReference type="GO" id="GO:0008483">
    <property type="term" value="F:transaminase activity"/>
    <property type="evidence" value="ECO:0007669"/>
    <property type="project" value="UniProtKB-KW"/>
</dbReference>
<comment type="cofactor">
    <cofactor evidence="1">
        <name>pyridoxal 5'-phosphate</name>
        <dbReference type="ChEBI" id="CHEBI:597326"/>
    </cofactor>
</comment>
<sequence length="367" mass="38299">MLDLTSALYLGFRHPAGLLTGWESLTTGVPAALAEAPVVGTVASSLAQLQGCADGVLAPSTLHLMWDLLGGLAGDGRALILDAGAYAIAQWAADYARAKGATVHTAPHFEPDALARMLRQLGPRAQQAVVVLDGYCTGCGRVLPLDPYQQIARSYGALLVIDDTQALGVLGHTPDAAAPYGRGGGGILQRSSLDARAGVVLITSLAKAFGVPVASLSGERQVVQAFRQQSETRVHCSPPAIASVLAAKAALAVNTTQGDELRARLATNVTTFRTAMRSAGVPLQTPTLFPVQSTPVMDAGQASHVHAYLAAHDIHVVRQRSRCGDGVQLTFLISTSHRPAALVRAARRVGTAHRLFTRGMKPAGSHL</sequence>
<proteinExistence type="predicted"/>
<feature type="domain" description="Aminotransferase class I/classII large" evidence="4">
    <location>
        <begin position="76"/>
        <end position="318"/>
    </location>
</feature>
<dbReference type="PANTHER" id="PTHR13693:SF100">
    <property type="entry name" value="8-AMINO-7-OXONONANOATE SYNTHASE"/>
    <property type="match status" value="1"/>
</dbReference>
<dbReference type="KEGG" id="ggr:HKW67_09315"/>
<evidence type="ECO:0000256" key="3">
    <source>
        <dbReference type="ARBA" id="ARBA00022898"/>
    </source>
</evidence>
<evidence type="ECO:0000256" key="1">
    <source>
        <dbReference type="ARBA" id="ARBA00001933"/>
    </source>
</evidence>
<evidence type="ECO:0000313" key="5">
    <source>
        <dbReference type="EMBL" id="QJR35696.1"/>
    </source>
</evidence>
<dbReference type="PANTHER" id="PTHR13693">
    <property type="entry name" value="CLASS II AMINOTRANSFERASE/8-AMINO-7-OXONONANOATE SYNTHASE"/>
    <property type="match status" value="1"/>
</dbReference>
<dbReference type="GO" id="GO:0030170">
    <property type="term" value="F:pyridoxal phosphate binding"/>
    <property type="evidence" value="ECO:0007669"/>
    <property type="project" value="InterPro"/>
</dbReference>
<keyword evidence="6" id="KW-1185">Reference proteome</keyword>
<organism evidence="5 6">
    <name type="scientific">Gemmatimonas groenlandica</name>
    <dbReference type="NCBI Taxonomy" id="2732249"/>
    <lineage>
        <taxon>Bacteria</taxon>
        <taxon>Pseudomonadati</taxon>
        <taxon>Gemmatimonadota</taxon>
        <taxon>Gemmatimonadia</taxon>
        <taxon>Gemmatimonadales</taxon>
        <taxon>Gemmatimonadaceae</taxon>
        <taxon>Gemmatimonas</taxon>
    </lineage>
</organism>
<dbReference type="InterPro" id="IPR050087">
    <property type="entry name" value="AON_synthase_class-II"/>
</dbReference>
<dbReference type="Proteomes" id="UP000500938">
    <property type="component" value="Chromosome"/>
</dbReference>
<dbReference type="SUPFAM" id="SSF53383">
    <property type="entry name" value="PLP-dependent transferases"/>
    <property type="match status" value="1"/>
</dbReference>
<evidence type="ECO:0000256" key="2">
    <source>
        <dbReference type="ARBA" id="ARBA00022679"/>
    </source>
</evidence>
<gene>
    <name evidence="5" type="ORF">HKW67_09315</name>
</gene>
<dbReference type="Gene3D" id="3.40.640.10">
    <property type="entry name" value="Type I PLP-dependent aspartate aminotransferase-like (Major domain)"/>
    <property type="match status" value="1"/>
</dbReference>
<dbReference type="InterPro" id="IPR015424">
    <property type="entry name" value="PyrdxlP-dep_Trfase"/>
</dbReference>
<keyword evidence="2 5" id="KW-0808">Transferase</keyword>
<reference evidence="5 6" key="1">
    <citation type="submission" date="2020-05" db="EMBL/GenBank/DDBJ databases">
        <title>Complete genome sequence of Gemmatimonas greenlandica TET16.</title>
        <authorList>
            <person name="Zeng Y."/>
        </authorList>
    </citation>
    <scope>NUCLEOTIDE SEQUENCE [LARGE SCALE GENOMIC DNA]</scope>
    <source>
        <strain evidence="5 6">TET16</strain>
    </source>
</reference>
<dbReference type="InterPro" id="IPR015421">
    <property type="entry name" value="PyrdxlP-dep_Trfase_major"/>
</dbReference>
<protein>
    <submittedName>
        <fullName evidence="5">Aminotransferase class I/II-fold pyridoxal phosphate-dependent enzyme</fullName>
    </submittedName>
</protein>
<dbReference type="AlphaFoldDB" id="A0A6M4IQK5"/>
<keyword evidence="5" id="KW-0032">Aminotransferase</keyword>
<dbReference type="GO" id="GO:0009102">
    <property type="term" value="P:biotin biosynthetic process"/>
    <property type="evidence" value="ECO:0007669"/>
    <property type="project" value="TreeGrafter"/>
</dbReference>
<accession>A0A6M4IQK5</accession>
<dbReference type="Pfam" id="PF00155">
    <property type="entry name" value="Aminotran_1_2"/>
    <property type="match status" value="1"/>
</dbReference>
<dbReference type="InterPro" id="IPR004839">
    <property type="entry name" value="Aminotransferase_I/II_large"/>
</dbReference>
<dbReference type="GO" id="GO:0008710">
    <property type="term" value="F:8-amino-7-oxononanoate synthase activity"/>
    <property type="evidence" value="ECO:0007669"/>
    <property type="project" value="TreeGrafter"/>
</dbReference>
<dbReference type="InterPro" id="IPR015422">
    <property type="entry name" value="PyrdxlP-dep_Trfase_small"/>
</dbReference>
<evidence type="ECO:0000259" key="4">
    <source>
        <dbReference type="Pfam" id="PF00155"/>
    </source>
</evidence>
<name>A0A6M4IQK5_9BACT</name>